<reference evidence="10" key="1">
    <citation type="submission" date="2022-10" db="EMBL/GenBank/DDBJ databases">
        <title>Genome sequence of Actinomyces israelii ATCC 10048.</title>
        <authorList>
            <person name="Watt R.M."/>
            <person name="Tong W.M."/>
        </authorList>
    </citation>
    <scope>NUCLEOTIDE SEQUENCE</scope>
    <source>
        <strain evidence="10">ATCC 10048</strain>
    </source>
</reference>
<dbReference type="PANTHER" id="PTHR24221">
    <property type="entry name" value="ATP-BINDING CASSETTE SUB-FAMILY B"/>
    <property type="match status" value="1"/>
</dbReference>
<keyword evidence="3" id="KW-0547">Nucleotide-binding</keyword>
<evidence type="ECO:0000313" key="10">
    <source>
        <dbReference type="EMBL" id="MCZ0858612.1"/>
    </source>
</evidence>
<dbReference type="PROSITE" id="PS50893">
    <property type="entry name" value="ABC_TRANSPORTER_2"/>
    <property type="match status" value="1"/>
</dbReference>
<feature type="transmembrane region" description="Helical" evidence="7">
    <location>
        <begin position="20"/>
        <end position="41"/>
    </location>
</feature>
<keyword evidence="11" id="KW-1185">Reference proteome</keyword>
<evidence type="ECO:0000256" key="4">
    <source>
        <dbReference type="ARBA" id="ARBA00022840"/>
    </source>
</evidence>
<name>A0ABT4IBH4_9ACTO</name>
<organism evidence="10 11">
    <name type="scientific">Actinomyces israelii</name>
    <dbReference type="NCBI Taxonomy" id="1659"/>
    <lineage>
        <taxon>Bacteria</taxon>
        <taxon>Bacillati</taxon>
        <taxon>Actinomycetota</taxon>
        <taxon>Actinomycetes</taxon>
        <taxon>Actinomycetales</taxon>
        <taxon>Actinomycetaceae</taxon>
        <taxon>Actinomyces</taxon>
    </lineage>
</organism>
<sequence length="576" mass="61211">MIRRILRLWPHRGPIRALAVRYALAGVSQGVVLVMLLPLLRALLSEPVRTRQAAGWLLAIGAVGAAHLAGVWRGHAVGYPTANRIMRDLQHDLGDHLGRLPLGWYVGRAPGRIARVVAQSAPSAASVVSLLWPERIAAIATPATIAVGVLAVDWRLGLAFAAAVPAVGLVMRWATPVIRDTQRRLDDASEEAAARAIEFAQAQPVLRATGRAGAGFAPMERALDEQRRAFRRALARQSAPQYAYVGVVQAGFTLIIVTGAWLATRGELAVPDAVAVLVLAARFIEPLVQIAGLSGAVQAADVALERVSAILEARPLPEPSPPGRAPAGHGISLEGVGFGYEEARVLDDLTVAIPQGGLTAVVGPSGSGKTTLLRLIARFWDVDAGSIRIGGADLREIPTPELMRTLAIAFQDAYLLDGTIEDNLRIAAPEATDAQLRRAAAATRLDEVVERHPDGWRARTGEGGVALSGGERQRVALARALLKDAPIVLLDEATSSLDPQNEAAVGAGVRELVAEGRSVVVVAHRIATVRHADRILFLDGGRLVEAGDHEALLAAGGRYADFWRERRAAAEWTIRP</sequence>
<dbReference type="Pfam" id="PF00005">
    <property type="entry name" value="ABC_tran"/>
    <property type="match status" value="1"/>
</dbReference>
<dbReference type="InterPro" id="IPR036640">
    <property type="entry name" value="ABC1_TM_sf"/>
</dbReference>
<feature type="transmembrane region" description="Helical" evidence="7">
    <location>
        <begin position="53"/>
        <end position="72"/>
    </location>
</feature>
<evidence type="ECO:0000259" key="9">
    <source>
        <dbReference type="PROSITE" id="PS50929"/>
    </source>
</evidence>
<dbReference type="Gene3D" id="3.40.50.300">
    <property type="entry name" value="P-loop containing nucleotide triphosphate hydrolases"/>
    <property type="match status" value="1"/>
</dbReference>
<keyword evidence="6 7" id="KW-0472">Membrane</keyword>
<dbReference type="PROSITE" id="PS00211">
    <property type="entry name" value="ABC_TRANSPORTER_1"/>
    <property type="match status" value="1"/>
</dbReference>
<keyword evidence="5 7" id="KW-1133">Transmembrane helix</keyword>
<feature type="domain" description="ABC transmembrane type-1" evidence="9">
    <location>
        <begin position="23"/>
        <end position="299"/>
    </location>
</feature>
<dbReference type="InterPro" id="IPR003439">
    <property type="entry name" value="ABC_transporter-like_ATP-bd"/>
</dbReference>
<evidence type="ECO:0000256" key="1">
    <source>
        <dbReference type="ARBA" id="ARBA00004651"/>
    </source>
</evidence>
<gene>
    <name evidence="10" type="ORF">OHJ16_11215</name>
</gene>
<dbReference type="Proteomes" id="UP001072034">
    <property type="component" value="Unassembled WGS sequence"/>
</dbReference>
<evidence type="ECO:0000256" key="7">
    <source>
        <dbReference type="SAM" id="Phobius"/>
    </source>
</evidence>
<dbReference type="InterPro" id="IPR011527">
    <property type="entry name" value="ABC1_TM_dom"/>
</dbReference>
<keyword evidence="2 7" id="KW-0812">Transmembrane</keyword>
<evidence type="ECO:0000313" key="11">
    <source>
        <dbReference type="Proteomes" id="UP001072034"/>
    </source>
</evidence>
<evidence type="ECO:0000256" key="5">
    <source>
        <dbReference type="ARBA" id="ARBA00022989"/>
    </source>
</evidence>
<evidence type="ECO:0000256" key="6">
    <source>
        <dbReference type="ARBA" id="ARBA00023136"/>
    </source>
</evidence>
<dbReference type="Gene3D" id="1.20.1560.10">
    <property type="entry name" value="ABC transporter type 1, transmembrane domain"/>
    <property type="match status" value="1"/>
</dbReference>
<dbReference type="PANTHER" id="PTHR24221:SF654">
    <property type="entry name" value="ATP-BINDING CASSETTE SUB-FAMILY B MEMBER 6"/>
    <property type="match status" value="1"/>
</dbReference>
<dbReference type="InterPro" id="IPR039421">
    <property type="entry name" value="Type_1_exporter"/>
</dbReference>
<feature type="domain" description="ABC transporter" evidence="8">
    <location>
        <begin position="331"/>
        <end position="565"/>
    </location>
</feature>
<dbReference type="Pfam" id="PF00664">
    <property type="entry name" value="ABC_membrane"/>
    <property type="match status" value="1"/>
</dbReference>
<comment type="caution">
    <text evidence="10">The sequence shown here is derived from an EMBL/GenBank/DDBJ whole genome shotgun (WGS) entry which is preliminary data.</text>
</comment>
<protein>
    <submittedName>
        <fullName evidence="10">ABC transporter ATP-binding protein</fullName>
    </submittedName>
</protein>
<feature type="transmembrane region" description="Helical" evidence="7">
    <location>
        <begin position="242"/>
        <end position="263"/>
    </location>
</feature>
<evidence type="ECO:0000259" key="8">
    <source>
        <dbReference type="PROSITE" id="PS50893"/>
    </source>
</evidence>
<proteinExistence type="predicted"/>
<dbReference type="GO" id="GO:0005524">
    <property type="term" value="F:ATP binding"/>
    <property type="evidence" value="ECO:0007669"/>
    <property type="project" value="UniProtKB-KW"/>
</dbReference>
<dbReference type="InterPro" id="IPR017871">
    <property type="entry name" value="ABC_transporter-like_CS"/>
</dbReference>
<dbReference type="SUPFAM" id="SSF52540">
    <property type="entry name" value="P-loop containing nucleoside triphosphate hydrolases"/>
    <property type="match status" value="1"/>
</dbReference>
<keyword evidence="4 10" id="KW-0067">ATP-binding</keyword>
<dbReference type="SMART" id="SM00382">
    <property type="entry name" value="AAA"/>
    <property type="match status" value="1"/>
</dbReference>
<dbReference type="RefSeq" id="WP_268917976.1">
    <property type="nucleotide sequence ID" value="NZ_JAPTMY010000026.1"/>
</dbReference>
<dbReference type="InterPro" id="IPR027417">
    <property type="entry name" value="P-loop_NTPase"/>
</dbReference>
<dbReference type="EMBL" id="JAPTMY010000026">
    <property type="protein sequence ID" value="MCZ0858612.1"/>
    <property type="molecule type" value="Genomic_DNA"/>
</dbReference>
<evidence type="ECO:0000256" key="2">
    <source>
        <dbReference type="ARBA" id="ARBA00022692"/>
    </source>
</evidence>
<dbReference type="SUPFAM" id="SSF90123">
    <property type="entry name" value="ABC transporter transmembrane region"/>
    <property type="match status" value="1"/>
</dbReference>
<dbReference type="PROSITE" id="PS50929">
    <property type="entry name" value="ABC_TM1F"/>
    <property type="match status" value="1"/>
</dbReference>
<accession>A0ABT4IBH4</accession>
<evidence type="ECO:0000256" key="3">
    <source>
        <dbReference type="ARBA" id="ARBA00022741"/>
    </source>
</evidence>
<comment type="subcellular location">
    <subcellularLocation>
        <location evidence="1">Cell membrane</location>
        <topology evidence="1">Multi-pass membrane protein</topology>
    </subcellularLocation>
</comment>
<dbReference type="InterPro" id="IPR003593">
    <property type="entry name" value="AAA+_ATPase"/>
</dbReference>